<sequence>MSAQVLSVSLPSEIIYVSGTVNGTAYTWTLIEGAWTATVERAADDTYAVALTAVTAAGVSTNYTLTLYYGLLSLITDRTRADVANQTDKGFYNASDLNRVGAAVEYIAGRFTALGYACPVTVKKDWLTTDAPTASQMEAYRQNIVTLRGQIAVMQSTPNAPASMAGLNYVKANNIEQILLDLDALITNITKSWYISGELYAGEA</sequence>
<evidence type="ECO:0000313" key="1">
    <source>
        <dbReference type="EMBL" id="DAF98438.1"/>
    </source>
</evidence>
<proteinExistence type="predicted"/>
<name>A0A8S5UVP6_9CAUD</name>
<accession>A0A8S5UVP6</accession>
<dbReference type="EMBL" id="BK016147">
    <property type="protein sequence ID" value="DAF98438.1"/>
    <property type="molecule type" value="Genomic_DNA"/>
</dbReference>
<reference evidence="1" key="1">
    <citation type="journal article" date="2021" name="Proc. Natl. Acad. Sci. U.S.A.">
        <title>A Catalog of Tens of Thousands of Viruses from Human Metagenomes Reveals Hidden Associations with Chronic Diseases.</title>
        <authorList>
            <person name="Tisza M.J."/>
            <person name="Buck C.B."/>
        </authorList>
    </citation>
    <scope>NUCLEOTIDE SEQUENCE</scope>
    <source>
        <strain evidence="1">Ctwfx1</strain>
    </source>
</reference>
<protein>
    <submittedName>
        <fullName evidence="1">Uncharacterized protein</fullName>
    </submittedName>
</protein>
<organism evidence="1">
    <name type="scientific">Siphoviridae sp. ctwfx1</name>
    <dbReference type="NCBI Taxonomy" id="2825732"/>
    <lineage>
        <taxon>Viruses</taxon>
        <taxon>Duplodnaviria</taxon>
        <taxon>Heunggongvirae</taxon>
        <taxon>Uroviricota</taxon>
        <taxon>Caudoviricetes</taxon>
    </lineage>
</organism>